<name>A0ABM4W5Q3_COFAR</name>
<dbReference type="InterPro" id="IPR052929">
    <property type="entry name" value="RNase_H-like_EbsB-rel"/>
</dbReference>
<proteinExistence type="predicted"/>
<dbReference type="GeneID" id="140016894"/>
<dbReference type="Proteomes" id="UP001652660">
    <property type="component" value="Chromosome 1e"/>
</dbReference>
<sequence>MLFFCDNAETTWKLAPIQWDGLKDLRGNFVRWWEGILAAKKREQGQEHIALTVNILWQIWKARNRKAFDEKEADPRKTVQKAIVEWDEYIEAQKDIAGDYIQQTTNSSREEEWKPPTRGTIKINSDAAFSKNMGRTGIGVVARNAKGELMKAWARAELKHSEPQVEEAVAIRMGMQMAWEANWRTVEFQSDCKEVVDMINKEDEQQTRIAIILKDIANMRCLFEQCTFSFVHRSGNGCAHSLAKFAVKLAKNVEWEVCFPMWFHESAQKEYKGSNPNVSTSCSIKL</sequence>
<reference evidence="3" key="2">
    <citation type="submission" date="2025-08" db="UniProtKB">
        <authorList>
            <consortium name="RefSeq"/>
        </authorList>
    </citation>
    <scope>IDENTIFICATION</scope>
    <source>
        <tissue evidence="3">Leaves</tissue>
    </source>
</reference>
<dbReference type="PANTHER" id="PTHR47074:SF48">
    <property type="entry name" value="POLYNUCLEOTIDYL TRANSFERASE, RIBONUCLEASE H-LIKE SUPERFAMILY PROTEIN"/>
    <property type="match status" value="1"/>
</dbReference>
<dbReference type="RefSeq" id="XP_071927124.1">
    <property type="nucleotide sequence ID" value="XM_072071023.1"/>
</dbReference>
<protein>
    <recommendedName>
        <fullName evidence="1">RNase H type-1 domain-containing protein</fullName>
    </recommendedName>
</protein>
<dbReference type="InterPro" id="IPR036397">
    <property type="entry name" value="RNaseH_sf"/>
</dbReference>
<dbReference type="Pfam" id="PF13456">
    <property type="entry name" value="RVT_3"/>
    <property type="match status" value="1"/>
</dbReference>
<accession>A0ABM4W5Q3</accession>
<dbReference type="InterPro" id="IPR002156">
    <property type="entry name" value="RNaseH_domain"/>
</dbReference>
<evidence type="ECO:0000313" key="3">
    <source>
        <dbReference type="RefSeq" id="XP_071927124.1"/>
    </source>
</evidence>
<dbReference type="InterPro" id="IPR044730">
    <property type="entry name" value="RNase_H-like_dom_plant"/>
</dbReference>
<gene>
    <name evidence="3" type="primary">LOC140016894</name>
</gene>
<feature type="domain" description="RNase H type-1" evidence="1">
    <location>
        <begin position="124"/>
        <end position="246"/>
    </location>
</feature>
<reference evidence="2" key="1">
    <citation type="journal article" date="2025" name="Foods">
        <title>Unveiling the Microbial Signatures of Arabica Coffee Cherries: Insights into Ripeness Specific Diversity, Functional Traits, and Implications for Quality and Safety.</title>
        <authorList>
            <consortium name="RefSeq"/>
            <person name="Tenea G.N."/>
            <person name="Cifuentes V."/>
            <person name="Reyes P."/>
            <person name="Cevallos-Vallejos M."/>
        </authorList>
    </citation>
    <scope>NUCLEOTIDE SEQUENCE [LARGE SCALE GENOMIC DNA]</scope>
</reference>
<dbReference type="PANTHER" id="PTHR47074">
    <property type="entry name" value="BNAC02G40300D PROTEIN"/>
    <property type="match status" value="1"/>
</dbReference>
<organism evidence="2 3">
    <name type="scientific">Coffea arabica</name>
    <name type="common">Arabian coffee</name>
    <dbReference type="NCBI Taxonomy" id="13443"/>
    <lineage>
        <taxon>Eukaryota</taxon>
        <taxon>Viridiplantae</taxon>
        <taxon>Streptophyta</taxon>
        <taxon>Embryophyta</taxon>
        <taxon>Tracheophyta</taxon>
        <taxon>Spermatophyta</taxon>
        <taxon>Magnoliopsida</taxon>
        <taxon>eudicotyledons</taxon>
        <taxon>Gunneridae</taxon>
        <taxon>Pentapetalae</taxon>
        <taxon>asterids</taxon>
        <taxon>lamiids</taxon>
        <taxon>Gentianales</taxon>
        <taxon>Rubiaceae</taxon>
        <taxon>Ixoroideae</taxon>
        <taxon>Gardenieae complex</taxon>
        <taxon>Bertiereae - Coffeeae clade</taxon>
        <taxon>Coffeeae</taxon>
        <taxon>Coffea</taxon>
    </lineage>
</organism>
<dbReference type="SUPFAM" id="SSF53098">
    <property type="entry name" value="Ribonuclease H-like"/>
    <property type="match status" value="1"/>
</dbReference>
<dbReference type="Gene3D" id="3.30.420.10">
    <property type="entry name" value="Ribonuclease H-like superfamily/Ribonuclease H"/>
    <property type="match status" value="1"/>
</dbReference>
<evidence type="ECO:0000313" key="2">
    <source>
        <dbReference type="Proteomes" id="UP001652660"/>
    </source>
</evidence>
<keyword evidence="2" id="KW-1185">Reference proteome</keyword>
<dbReference type="CDD" id="cd06222">
    <property type="entry name" value="RNase_H_like"/>
    <property type="match status" value="1"/>
</dbReference>
<dbReference type="InterPro" id="IPR012337">
    <property type="entry name" value="RNaseH-like_sf"/>
</dbReference>
<evidence type="ECO:0000259" key="1">
    <source>
        <dbReference type="Pfam" id="PF13456"/>
    </source>
</evidence>